<dbReference type="InterPro" id="IPR003593">
    <property type="entry name" value="AAA+_ATPase"/>
</dbReference>
<dbReference type="PROSITE" id="PS50893">
    <property type="entry name" value="ABC_TRANSPORTER_2"/>
    <property type="match status" value="1"/>
</dbReference>
<dbReference type="EMBL" id="JACHMK010000001">
    <property type="protein sequence ID" value="MBB6334235.1"/>
    <property type="molecule type" value="Genomic_DNA"/>
</dbReference>
<name>A0A923IXL0_9ACTO</name>
<dbReference type="InterPro" id="IPR051782">
    <property type="entry name" value="ABC_Transporter_VariousFunc"/>
</dbReference>
<proteinExistence type="predicted"/>
<dbReference type="PROSITE" id="PS00211">
    <property type="entry name" value="ABC_TRANSPORTER_1"/>
    <property type="match status" value="1"/>
</dbReference>
<dbReference type="InterPro" id="IPR003439">
    <property type="entry name" value="ABC_transporter-like_ATP-bd"/>
</dbReference>
<gene>
    <name evidence="5" type="ORF">HD592_000800</name>
</gene>
<dbReference type="InterPro" id="IPR027417">
    <property type="entry name" value="P-loop_NTPase"/>
</dbReference>
<dbReference type="SMART" id="SM00382">
    <property type="entry name" value="AAA"/>
    <property type="match status" value="1"/>
</dbReference>
<protein>
    <submittedName>
        <fullName evidence="5">ABC-2 type transport system ATP-binding protein</fullName>
    </submittedName>
</protein>
<evidence type="ECO:0000256" key="2">
    <source>
        <dbReference type="ARBA" id="ARBA00022741"/>
    </source>
</evidence>
<dbReference type="Proteomes" id="UP000617426">
    <property type="component" value="Unassembled WGS sequence"/>
</dbReference>
<organism evidence="5 6">
    <name type="scientific">Schaalia hyovaginalis</name>
    <dbReference type="NCBI Taxonomy" id="29316"/>
    <lineage>
        <taxon>Bacteria</taxon>
        <taxon>Bacillati</taxon>
        <taxon>Actinomycetota</taxon>
        <taxon>Actinomycetes</taxon>
        <taxon>Actinomycetales</taxon>
        <taxon>Actinomycetaceae</taxon>
        <taxon>Schaalia</taxon>
    </lineage>
</organism>
<dbReference type="SUPFAM" id="SSF52540">
    <property type="entry name" value="P-loop containing nucleoside triphosphate hydrolases"/>
    <property type="match status" value="1"/>
</dbReference>
<dbReference type="PANTHER" id="PTHR42939:SF1">
    <property type="entry name" value="ABC TRANSPORTER ATP-BINDING PROTEIN ALBC-RELATED"/>
    <property type="match status" value="1"/>
</dbReference>
<dbReference type="GO" id="GO:0005524">
    <property type="term" value="F:ATP binding"/>
    <property type="evidence" value="ECO:0007669"/>
    <property type="project" value="UniProtKB-KW"/>
</dbReference>
<evidence type="ECO:0000313" key="5">
    <source>
        <dbReference type="EMBL" id="MBB6334235.1"/>
    </source>
</evidence>
<keyword evidence="3 5" id="KW-0067">ATP-binding</keyword>
<keyword evidence="1" id="KW-0813">Transport</keyword>
<sequence length="263" mass="27919">MSTGETAPSARALIVRDLKKHYGSRRVLHGASFALAAGRIVALLGANGSGKSTLLHALTGVVAPSSGEVIIMGEDHRTPQAKELMGFAPDALPLPANLTGHEYLELVKALQPRHDAALAAKLARLLDVPIESRRLVCEYSHGMKKKLQVVAALAHRPRLLILDEPYSGLDPLSSSALRALVRTFAAQGGSALVATHDLSAAEEHCDCVLILNEGSIIASGTPSELREEHGSRSLEEAFFHLLGGESPAQQLTSALEQITLTTR</sequence>
<reference evidence="5" key="1">
    <citation type="submission" date="2020-08" db="EMBL/GenBank/DDBJ databases">
        <title>Sequencing the genomes of 1000 actinobacteria strains.</title>
        <authorList>
            <person name="Klenk H.-P."/>
        </authorList>
    </citation>
    <scope>NUCLEOTIDE SEQUENCE</scope>
    <source>
        <strain evidence="5">DSM 10695</strain>
    </source>
</reference>
<keyword evidence="2" id="KW-0547">Nucleotide-binding</keyword>
<feature type="domain" description="ABC transporter" evidence="4">
    <location>
        <begin position="13"/>
        <end position="238"/>
    </location>
</feature>
<evidence type="ECO:0000313" key="6">
    <source>
        <dbReference type="Proteomes" id="UP000617426"/>
    </source>
</evidence>
<evidence type="ECO:0000256" key="3">
    <source>
        <dbReference type="ARBA" id="ARBA00022840"/>
    </source>
</evidence>
<keyword evidence="6" id="KW-1185">Reference proteome</keyword>
<dbReference type="CDD" id="cd03230">
    <property type="entry name" value="ABC_DR_subfamily_A"/>
    <property type="match status" value="1"/>
</dbReference>
<dbReference type="InterPro" id="IPR017871">
    <property type="entry name" value="ABC_transporter-like_CS"/>
</dbReference>
<evidence type="ECO:0000259" key="4">
    <source>
        <dbReference type="PROSITE" id="PS50893"/>
    </source>
</evidence>
<dbReference type="PANTHER" id="PTHR42939">
    <property type="entry name" value="ABC TRANSPORTER ATP-BINDING PROTEIN ALBC-RELATED"/>
    <property type="match status" value="1"/>
</dbReference>
<dbReference type="Pfam" id="PF00005">
    <property type="entry name" value="ABC_tran"/>
    <property type="match status" value="1"/>
</dbReference>
<dbReference type="RefSeq" id="WP_184452067.1">
    <property type="nucleotide sequence ID" value="NZ_JACHMK010000001.1"/>
</dbReference>
<dbReference type="AlphaFoldDB" id="A0A923IXL0"/>
<evidence type="ECO:0000256" key="1">
    <source>
        <dbReference type="ARBA" id="ARBA00022448"/>
    </source>
</evidence>
<dbReference type="GO" id="GO:0016887">
    <property type="term" value="F:ATP hydrolysis activity"/>
    <property type="evidence" value="ECO:0007669"/>
    <property type="project" value="InterPro"/>
</dbReference>
<comment type="caution">
    <text evidence="5">The sequence shown here is derived from an EMBL/GenBank/DDBJ whole genome shotgun (WGS) entry which is preliminary data.</text>
</comment>
<dbReference type="Gene3D" id="3.40.50.300">
    <property type="entry name" value="P-loop containing nucleotide triphosphate hydrolases"/>
    <property type="match status" value="1"/>
</dbReference>
<accession>A0A923IXL0</accession>